<keyword evidence="4 9" id="KW-1133">Transmembrane helix</keyword>
<comment type="caution">
    <text evidence="10">The sequence shown here is derived from an EMBL/GenBank/DDBJ whole genome shotgun (WGS) entry which is preliminary data.</text>
</comment>
<evidence type="ECO:0000256" key="9">
    <source>
        <dbReference type="SAM" id="Phobius"/>
    </source>
</evidence>
<keyword evidence="2" id="KW-1003">Cell membrane</keyword>
<evidence type="ECO:0000256" key="4">
    <source>
        <dbReference type="ARBA" id="ARBA00022989"/>
    </source>
</evidence>
<keyword evidence="6 9" id="KW-0472">Membrane</keyword>
<dbReference type="Proteomes" id="UP000297703">
    <property type="component" value="Unassembled WGS sequence"/>
</dbReference>
<evidence type="ECO:0000313" key="11">
    <source>
        <dbReference type="Proteomes" id="UP000297703"/>
    </source>
</evidence>
<feature type="transmembrane region" description="Helical" evidence="9">
    <location>
        <begin position="74"/>
        <end position="99"/>
    </location>
</feature>
<dbReference type="EMBL" id="QXTE01000244">
    <property type="protein sequence ID" value="TFK01014.1"/>
    <property type="molecule type" value="Genomic_DNA"/>
</dbReference>
<reference evidence="10 11" key="1">
    <citation type="submission" date="2019-04" db="EMBL/GenBank/DDBJ databases">
        <title>Draft genome of the big-headed turtle Platysternon megacephalum.</title>
        <authorList>
            <person name="Gong S."/>
        </authorList>
    </citation>
    <scope>NUCLEOTIDE SEQUENCE [LARGE SCALE GENOMIC DNA]</scope>
    <source>
        <strain evidence="10">DO16091913</strain>
        <tissue evidence="10">Muscle</tissue>
    </source>
</reference>
<feature type="transmembrane region" description="Helical" evidence="9">
    <location>
        <begin position="111"/>
        <end position="130"/>
    </location>
</feature>
<dbReference type="InterPro" id="IPR026234">
    <property type="entry name" value="MRGPCRFAMILY"/>
</dbReference>
<dbReference type="OrthoDB" id="6091802at2759"/>
<gene>
    <name evidence="10" type="ORF">DR999_PMT16823</name>
</gene>
<dbReference type="STRING" id="55544.A0A4D9E1J0"/>
<evidence type="ECO:0000256" key="5">
    <source>
        <dbReference type="ARBA" id="ARBA00023040"/>
    </source>
</evidence>
<dbReference type="PANTHER" id="PTHR11334">
    <property type="entry name" value="MAS-RELATED G-PROTEIN COUPLED RECEPTOR"/>
    <property type="match status" value="1"/>
</dbReference>
<dbReference type="PANTHER" id="PTHR11334:SF29">
    <property type="entry name" value="MAS-RELATED G-PROTEIN COUPLED RECEPTOR MEMBER X2"/>
    <property type="match status" value="1"/>
</dbReference>
<keyword evidence="3 9" id="KW-0812">Transmembrane</keyword>
<organism evidence="10 11">
    <name type="scientific">Platysternon megacephalum</name>
    <name type="common">big-headed turtle</name>
    <dbReference type="NCBI Taxonomy" id="55544"/>
    <lineage>
        <taxon>Eukaryota</taxon>
        <taxon>Metazoa</taxon>
        <taxon>Chordata</taxon>
        <taxon>Craniata</taxon>
        <taxon>Vertebrata</taxon>
        <taxon>Euteleostomi</taxon>
        <taxon>Archelosauria</taxon>
        <taxon>Testudinata</taxon>
        <taxon>Testudines</taxon>
        <taxon>Cryptodira</taxon>
        <taxon>Durocryptodira</taxon>
        <taxon>Testudinoidea</taxon>
        <taxon>Platysternidae</taxon>
        <taxon>Platysternon</taxon>
    </lineage>
</organism>
<reference evidence="10 11" key="2">
    <citation type="submission" date="2019-04" db="EMBL/GenBank/DDBJ databases">
        <title>The genome sequence of big-headed turtle.</title>
        <authorList>
            <person name="Gong S."/>
        </authorList>
    </citation>
    <scope>NUCLEOTIDE SEQUENCE [LARGE SCALE GENOMIC DNA]</scope>
    <source>
        <strain evidence="10">DO16091913</strain>
        <tissue evidence="10">Muscle</tissue>
    </source>
</reference>
<evidence type="ECO:0000256" key="3">
    <source>
        <dbReference type="ARBA" id="ARBA00022692"/>
    </source>
</evidence>
<dbReference type="GO" id="GO:0004930">
    <property type="term" value="F:G protein-coupled receptor activity"/>
    <property type="evidence" value="ECO:0007669"/>
    <property type="project" value="UniProtKB-KW"/>
</dbReference>
<keyword evidence="8" id="KW-0807">Transducer</keyword>
<evidence type="ECO:0000256" key="2">
    <source>
        <dbReference type="ARBA" id="ARBA00022475"/>
    </source>
</evidence>
<evidence type="ECO:0000313" key="10">
    <source>
        <dbReference type="EMBL" id="TFK01014.1"/>
    </source>
</evidence>
<keyword evidence="7" id="KW-0675">Receptor</keyword>
<accession>A0A4D9E1J0</accession>
<evidence type="ECO:0000256" key="7">
    <source>
        <dbReference type="ARBA" id="ARBA00023170"/>
    </source>
</evidence>
<sequence length="192" mass="21188">MSASPTTQEMCNSQVQHANAQGVRLSVKAEEPEGNSTCNSIQNGAAENKPKPEGYNLTEECFGDNNNNCHCQAMIIFICILSFLVLIPLMVLSSLILVFRIHCYSLRPHSLKLYIIITATIIIFLIFAIPMRILNLLNITIGYLRSADCISILLFTRQRTAISAIFSPSGTEYGAPVYAELVQISLTSKEAE</sequence>
<dbReference type="AlphaFoldDB" id="A0A4D9E1J0"/>
<proteinExistence type="predicted"/>
<evidence type="ECO:0000256" key="6">
    <source>
        <dbReference type="ARBA" id="ARBA00023136"/>
    </source>
</evidence>
<comment type="subcellular location">
    <subcellularLocation>
        <location evidence="1">Cell membrane</location>
        <topology evidence="1">Multi-pass membrane protein</topology>
    </subcellularLocation>
</comment>
<dbReference type="GO" id="GO:0005886">
    <property type="term" value="C:plasma membrane"/>
    <property type="evidence" value="ECO:0007669"/>
    <property type="project" value="UniProtKB-SubCell"/>
</dbReference>
<keyword evidence="5" id="KW-0297">G-protein coupled receptor</keyword>
<protein>
    <submittedName>
        <fullName evidence="10">Proto-oncogene Mas</fullName>
    </submittedName>
</protein>
<keyword evidence="11" id="KW-1185">Reference proteome</keyword>
<evidence type="ECO:0000256" key="8">
    <source>
        <dbReference type="ARBA" id="ARBA00023224"/>
    </source>
</evidence>
<name>A0A4D9E1J0_9SAUR</name>
<evidence type="ECO:0000256" key="1">
    <source>
        <dbReference type="ARBA" id="ARBA00004651"/>
    </source>
</evidence>